<feature type="compositionally biased region" description="Basic and acidic residues" evidence="2">
    <location>
        <begin position="118"/>
        <end position="129"/>
    </location>
</feature>
<feature type="transmembrane region" description="Helical" evidence="3">
    <location>
        <begin position="743"/>
        <end position="764"/>
    </location>
</feature>
<evidence type="ECO:0000259" key="5">
    <source>
        <dbReference type="Pfam" id="PF22936"/>
    </source>
</evidence>
<keyword evidence="1" id="KW-0378">Hydrolase</keyword>
<dbReference type="CDD" id="cd09272">
    <property type="entry name" value="RNase_HI_RT_Ty1"/>
    <property type="match status" value="1"/>
</dbReference>
<feature type="transmembrane region" description="Helical" evidence="3">
    <location>
        <begin position="776"/>
        <end position="801"/>
    </location>
</feature>
<dbReference type="PANTHER" id="PTHR11439:SF509">
    <property type="entry name" value="RNA-DIRECTED DNA POLYMERASE"/>
    <property type="match status" value="1"/>
</dbReference>
<keyword evidence="3" id="KW-1133">Transmembrane helix</keyword>
<evidence type="ECO:0000256" key="2">
    <source>
        <dbReference type="SAM" id="MobiDB-lite"/>
    </source>
</evidence>
<keyword evidence="1" id="KW-0064">Aspartyl protease</keyword>
<keyword evidence="1" id="KW-0645">Protease</keyword>
<dbReference type="AlphaFoldDB" id="A0A6L2JG96"/>
<evidence type="ECO:0000313" key="7">
    <source>
        <dbReference type="EMBL" id="GEU36038.1"/>
    </source>
</evidence>
<organism evidence="7">
    <name type="scientific">Tanacetum cinerariifolium</name>
    <name type="common">Dalmatian daisy</name>
    <name type="synonym">Chrysanthemum cinerariifolium</name>
    <dbReference type="NCBI Taxonomy" id="118510"/>
    <lineage>
        <taxon>Eukaryota</taxon>
        <taxon>Viridiplantae</taxon>
        <taxon>Streptophyta</taxon>
        <taxon>Embryophyta</taxon>
        <taxon>Tracheophyta</taxon>
        <taxon>Spermatophyta</taxon>
        <taxon>Magnoliopsida</taxon>
        <taxon>eudicotyledons</taxon>
        <taxon>Gunneridae</taxon>
        <taxon>Pentapetalae</taxon>
        <taxon>asterids</taxon>
        <taxon>campanulids</taxon>
        <taxon>Asterales</taxon>
        <taxon>Asteraceae</taxon>
        <taxon>Asteroideae</taxon>
        <taxon>Anthemideae</taxon>
        <taxon>Anthemidinae</taxon>
        <taxon>Tanacetum</taxon>
    </lineage>
</organism>
<evidence type="ECO:0000256" key="1">
    <source>
        <dbReference type="ARBA" id="ARBA00022750"/>
    </source>
</evidence>
<evidence type="ECO:0000256" key="3">
    <source>
        <dbReference type="SAM" id="Phobius"/>
    </source>
</evidence>
<dbReference type="Pfam" id="PF22936">
    <property type="entry name" value="Pol_BBD"/>
    <property type="match status" value="1"/>
</dbReference>
<dbReference type="InterPro" id="IPR054722">
    <property type="entry name" value="PolX-like_BBD"/>
</dbReference>
<comment type="caution">
    <text evidence="7">The sequence shown here is derived from an EMBL/GenBank/DDBJ whole genome shotgun (WGS) entry which is preliminary data.</text>
</comment>
<dbReference type="InterPro" id="IPR057670">
    <property type="entry name" value="SH3_retrovirus"/>
</dbReference>
<protein>
    <submittedName>
        <fullName evidence="7">Retrovirus-related Pol polyprotein from transposon TNT 1-94</fullName>
    </submittedName>
</protein>
<dbReference type="PANTHER" id="PTHR11439">
    <property type="entry name" value="GAG-POL-RELATED RETROTRANSPOSON"/>
    <property type="match status" value="1"/>
</dbReference>
<feature type="region of interest" description="Disordered" evidence="2">
    <location>
        <begin position="106"/>
        <end position="129"/>
    </location>
</feature>
<dbReference type="InterPro" id="IPR043502">
    <property type="entry name" value="DNA/RNA_pol_sf"/>
</dbReference>
<proteinExistence type="predicted"/>
<dbReference type="EMBL" id="BKCJ010000762">
    <property type="protein sequence ID" value="GEU36038.1"/>
    <property type="molecule type" value="Genomic_DNA"/>
</dbReference>
<accession>A0A6L2JG96</accession>
<reference evidence="7" key="1">
    <citation type="journal article" date="2019" name="Sci. Rep.">
        <title>Draft genome of Tanacetum cinerariifolium, the natural source of mosquito coil.</title>
        <authorList>
            <person name="Yamashiro T."/>
            <person name="Shiraishi A."/>
            <person name="Satake H."/>
            <person name="Nakayama K."/>
        </authorList>
    </citation>
    <scope>NUCLEOTIDE SEQUENCE</scope>
</reference>
<dbReference type="Pfam" id="PF25597">
    <property type="entry name" value="SH3_retrovirus"/>
    <property type="match status" value="1"/>
</dbReference>
<evidence type="ECO:0000259" key="6">
    <source>
        <dbReference type="Pfam" id="PF25597"/>
    </source>
</evidence>
<keyword evidence="3" id="KW-0812">Transmembrane</keyword>
<dbReference type="SUPFAM" id="SSF56672">
    <property type="entry name" value="DNA/RNA polymerases"/>
    <property type="match status" value="1"/>
</dbReference>
<sequence>MSANDKFWYGYGDYRYGSILSYKNEVLQSVFMNKESDPENTSVNDRYAEGMHVVPPPMTGNYMPYGPDVEIDYSKFTYGPKQTSIDESNSKSSEYDSCESDFSVETTTSMSAPVQNAPKDDPHKALKDKGIVDSGCSRHMTGNKAHFADYQEFKGGSVAFGGSNGRITGKFDGKSDLGFLVGYSLNSNAFRVYNLETKRVEENLHVNFLENKPNVVGKGHAWMFDLDYLTNSMNYEPVLVENQANKSAGPKEANNSASTKANDDQGDAHTNSTNLLKVVSAPISTAGPSRALNNDEPSYPDDPSMLHLEDIYASLSEWIFTDSSYDDEGVVYKNKKDERGVIVKNKARLVAQGHRQEEGIEYDEVFSLVARIEAIRIFLAFASYMGFIVYHIYVKSAFLYGTIDEEVYVTQPPGFVDPKFPNKVYKVVKALYSLHQAPRAWYATLSTFLEQSRYRRGAIDKTLFIKQDKKDIMLVQVYVDDIIFGSTKKSWCDEFEELMMNRFKMSSMGELTFFLDYSVKTASTPIKTQKPLVKDEKLLMWMYTFIEAYSDIDYAGANLDRKSTTRGCQFLGRRLISWQCKKQTIMATSTTEAEYVAAAHCPTLVKGRLLKVTTTKHGLILPSIEVKLDLKSSCWDRGSLCVGFHTTPQMVINSPCLTHIKNWLVQEQTALEVKLDLKSSCWDRGSLCVGFHTTPQMVINSPCLTHIKNWLVQEQTALGKDFSNPFIADNLPKFYQFDEKDGIGVIAGDLKLPLLCILLLLFSLMRDTAVNLMLLVIPYALMVHPTIYVSCIKQFWAMVLIKKFNDVVKLRSLIDGKRVVVTEGVIRHDLRLDDADGVDMVINVDCPSKFLMYPRFLQVIINAQVDDLSSYANKYTSPALTQKVFANIRKVGKVFSGVETPLFVTMLVQTQSPAVEEEDDVEGRKEDDNAAIKEASATEPIVFDDKEMAKRLHDEEVKQAAAREKKNMIVYLKNYVGYKMEHFKGMNYDKVRPIFKREYNKVQTLFKSDKDEEPIKKRLAEETLLQESFKKLKAVEVLGSHSTQATLIDDPKETSEEDVKNMLEIVLVSEFKVEALQVKERLSLTDAVMNLMLSAKRQVDEDYEMARDLVMKIFMKANKQREQEFGYILQVIKKLKLKKLSDLLDSLRQILHPNTLEMIIQSSSNIIKNVNSRQNMQRPKYSNSKKTIENCGLTSRRLPVDRKSLELLMFAPLVRDSPESIFIIADWRLTPHCTRLLLEIIRALLDSCMILSSVYMLDQLVIQESECLL</sequence>
<name>A0A6L2JG96_TANCI</name>
<dbReference type="GO" id="GO:0004190">
    <property type="term" value="F:aspartic-type endopeptidase activity"/>
    <property type="evidence" value="ECO:0007669"/>
    <property type="project" value="UniProtKB-KW"/>
</dbReference>
<feature type="domain" description="Reverse transcriptase Ty1/copia-type" evidence="4">
    <location>
        <begin position="331"/>
        <end position="526"/>
    </location>
</feature>
<gene>
    <name evidence="7" type="ORF">Tci_008016</name>
</gene>
<dbReference type="Pfam" id="PF07727">
    <property type="entry name" value="RVT_2"/>
    <property type="match status" value="1"/>
</dbReference>
<feature type="domain" description="Retrovirus-related Pol polyprotein from transposon TNT 1-94-like beta-barrel" evidence="5">
    <location>
        <begin position="131"/>
        <end position="163"/>
    </location>
</feature>
<evidence type="ECO:0000259" key="4">
    <source>
        <dbReference type="Pfam" id="PF07727"/>
    </source>
</evidence>
<feature type="domain" description="Retroviral polymerase SH3-like" evidence="6">
    <location>
        <begin position="169"/>
        <end position="212"/>
    </location>
</feature>
<dbReference type="InterPro" id="IPR013103">
    <property type="entry name" value="RVT_2"/>
</dbReference>
<keyword evidence="3" id="KW-0472">Membrane</keyword>
<feature type="region of interest" description="Disordered" evidence="2">
    <location>
        <begin position="244"/>
        <end position="270"/>
    </location>
</feature>